<dbReference type="Proteomes" id="UP000482084">
    <property type="component" value="Unassembled WGS sequence"/>
</dbReference>
<evidence type="ECO:0008006" key="4">
    <source>
        <dbReference type="Google" id="ProtNLM"/>
    </source>
</evidence>
<evidence type="ECO:0000313" key="2">
    <source>
        <dbReference type="EMBL" id="KAB8287681.1"/>
    </source>
</evidence>
<dbReference type="AlphaFoldDB" id="A0A6L4WZA4"/>
<dbReference type="Pfam" id="PF06940">
    <property type="entry name" value="DUF1287"/>
    <property type="match status" value="1"/>
</dbReference>
<evidence type="ECO:0000313" key="3">
    <source>
        <dbReference type="Proteomes" id="UP000482084"/>
    </source>
</evidence>
<proteinExistence type="predicted"/>
<reference evidence="2 3" key="1">
    <citation type="submission" date="2019-10" db="EMBL/GenBank/DDBJ databases">
        <title>Characterization of the phylogenetic diversity of two novel species belonging to the genus Bifidobacterium: Bifidobacterium cebidarum sp. nov. and Bifidobacterium leontopitheci sp. nov.</title>
        <authorList>
            <person name="Lugli G.A."/>
            <person name="Duranti S."/>
            <person name="Milani C."/>
            <person name="Turroni F."/>
            <person name="Ventura M."/>
        </authorList>
    </citation>
    <scope>NUCLEOTIDE SEQUENCE [LARGE SCALE GENOMIC DNA]</scope>
    <source>
        <strain evidence="2 3">DSM 100688</strain>
    </source>
</reference>
<evidence type="ECO:0000256" key="1">
    <source>
        <dbReference type="SAM" id="Phobius"/>
    </source>
</evidence>
<accession>A0A6L4WZA4</accession>
<keyword evidence="1" id="KW-1133">Transmembrane helix</keyword>
<keyword evidence="1" id="KW-0812">Transmembrane</keyword>
<dbReference type="InterPro" id="IPR009706">
    <property type="entry name" value="DUF1287"/>
</dbReference>
<keyword evidence="3" id="KW-1185">Reference proteome</keyword>
<dbReference type="EMBL" id="WBSM01000007">
    <property type="protein sequence ID" value="KAB8287681.1"/>
    <property type="molecule type" value="Genomic_DNA"/>
</dbReference>
<keyword evidence="1" id="KW-0472">Membrane</keyword>
<organism evidence="2 3">
    <name type="scientific">Bifidobacterium ramosum</name>
    <dbReference type="NCBI Taxonomy" id="1798158"/>
    <lineage>
        <taxon>Bacteria</taxon>
        <taxon>Bacillati</taxon>
        <taxon>Actinomycetota</taxon>
        <taxon>Actinomycetes</taxon>
        <taxon>Bifidobacteriales</taxon>
        <taxon>Bifidobacteriaceae</taxon>
        <taxon>Bifidobacterium</taxon>
    </lineage>
</organism>
<gene>
    <name evidence="2" type="ORF">DSM100688_1469</name>
</gene>
<comment type="caution">
    <text evidence="2">The sequence shown here is derived from an EMBL/GenBank/DDBJ whole genome shotgun (WGS) entry which is preliminary data.</text>
</comment>
<sequence>MAWRHANGPAAGDLQARGRRDRSVRRWVAAAVVIALLAVVAVAGTVAMRRLGTSWRTLGSSIASIAAGTGTAATNGDGDADNGNVMSQDEADRRYPKAVSPVDFNDNGTDDYADIVAGARADAVARPTYDDGYYQGGYPPDDRGACTDLVWRAFRTAGYDLKAMVDADIAADPASYAAVAPNPDPNIDFRRTGVLDVFFAKYGQTLTTDTADRDQWQGGDIVVFEHTRHIGVVSDKRDRDGYPYILHNMAQRQRENDYLTFARHMTVTGHYRFDASKVPQNVLKHWR</sequence>
<name>A0A6L4WZA4_9BIFI</name>
<feature type="transmembrane region" description="Helical" evidence="1">
    <location>
        <begin position="27"/>
        <end position="48"/>
    </location>
</feature>
<protein>
    <recommendedName>
        <fullName evidence="4">DUF1287 domain-containing protein</fullName>
    </recommendedName>
</protein>
<dbReference type="RefSeq" id="WP_170286282.1">
    <property type="nucleotide sequence ID" value="NZ_WBSM01000007.1"/>
</dbReference>